<evidence type="ECO:0000313" key="1">
    <source>
        <dbReference type="EMBL" id="GCA81880.1"/>
    </source>
</evidence>
<gene>
    <name evidence="1" type="ORF">MiTs_03899</name>
</gene>
<dbReference type="EMBL" id="BHVQ01000083">
    <property type="protein sequence ID" value="GCA81880.1"/>
    <property type="molecule type" value="Genomic_DNA"/>
</dbReference>
<evidence type="ECO:0000313" key="2">
    <source>
        <dbReference type="Proteomes" id="UP000324689"/>
    </source>
</evidence>
<dbReference type="Proteomes" id="UP000324689">
    <property type="component" value="Unassembled WGS sequence"/>
</dbReference>
<proteinExistence type="predicted"/>
<dbReference type="RefSeq" id="WP_149977002.1">
    <property type="nucleotide sequence ID" value="NZ_BHVQ01000083.1"/>
</dbReference>
<protein>
    <submittedName>
        <fullName evidence="1">Uncharacterized protein</fullName>
    </submittedName>
</protein>
<sequence>MPRGVGLNWLYDEARLQGRLWTPNLLRPELYVDALADNVLDSSGFVTIPNLGSLGSSFSRGGITSTKRFIFPQNGLPCFHKDNADAFGYPLGISYSLQPASGFSAYFFGATALGQFMMNLSQFTLANSILLAANNTSSSTIGLFEGGWRSRSLSTQTSLDNRRVIMSQRKASSSSPSFIDTYLSDYRAATVRQSIACNSFLASATTVGFLGHVNASAQTLCKCFAVLHFQRMLSNYEDDLILGWGAWQFSYQDLLPVTHPFATRPPLIGD</sequence>
<name>A0A5A5S0C4_MICAE</name>
<accession>A0A5A5S0C4</accession>
<reference evidence="1 2" key="1">
    <citation type="submission" date="2018-09" db="EMBL/GenBank/DDBJ databases">
        <title>Evolutionary history of phycoerythrin pigmentation in the water bloom-forming cyanobacterium Microcystis aeruginosa.</title>
        <authorList>
            <person name="Tanabe Y."/>
            <person name="Tanabe Y."/>
            <person name="Yamaguchi H."/>
        </authorList>
    </citation>
    <scope>NUCLEOTIDE SEQUENCE [LARGE SCALE GENOMIC DNA]</scope>
    <source>
        <strain evidence="1 2">NIES-2521</strain>
    </source>
</reference>
<comment type="caution">
    <text evidence="1">The sequence shown here is derived from an EMBL/GenBank/DDBJ whole genome shotgun (WGS) entry which is preliminary data.</text>
</comment>
<dbReference type="AlphaFoldDB" id="A0A5A5S0C4"/>
<organism evidence="1 2">
    <name type="scientific">Microcystis aeruginosa NIES-2521</name>
    <dbReference type="NCBI Taxonomy" id="2303983"/>
    <lineage>
        <taxon>Bacteria</taxon>
        <taxon>Bacillati</taxon>
        <taxon>Cyanobacteriota</taxon>
        <taxon>Cyanophyceae</taxon>
        <taxon>Oscillatoriophycideae</taxon>
        <taxon>Chroococcales</taxon>
        <taxon>Microcystaceae</taxon>
        <taxon>Microcystis</taxon>
    </lineage>
</organism>